<dbReference type="SUPFAM" id="SSF50182">
    <property type="entry name" value="Sm-like ribonucleoproteins"/>
    <property type="match status" value="1"/>
</dbReference>
<dbReference type="InterPro" id="IPR010920">
    <property type="entry name" value="LSM_dom_sf"/>
</dbReference>
<feature type="signal peptide" evidence="9">
    <location>
        <begin position="1"/>
        <end position="22"/>
    </location>
</feature>
<evidence type="ECO:0000259" key="10">
    <source>
        <dbReference type="Pfam" id="PF00924"/>
    </source>
</evidence>
<gene>
    <name evidence="13" type="ORF">CX676_05825</name>
</gene>
<dbReference type="Pfam" id="PF21082">
    <property type="entry name" value="MS_channel_3rd"/>
    <property type="match status" value="1"/>
</dbReference>
<feature type="compositionally biased region" description="Acidic residues" evidence="7">
    <location>
        <begin position="820"/>
        <end position="836"/>
    </location>
</feature>
<feature type="transmembrane region" description="Helical" evidence="8">
    <location>
        <begin position="198"/>
        <end position="215"/>
    </location>
</feature>
<feature type="transmembrane region" description="Helical" evidence="8">
    <location>
        <begin position="322"/>
        <end position="344"/>
    </location>
</feature>
<name>A0A2H5EWQ3_9RHOB</name>
<dbReference type="InterPro" id="IPR011066">
    <property type="entry name" value="MscS_channel_C_sf"/>
</dbReference>
<dbReference type="AlphaFoldDB" id="A0A2H5EWQ3"/>
<feature type="transmembrane region" description="Helical" evidence="8">
    <location>
        <begin position="270"/>
        <end position="292"/>
    </location>
</feature>
<evidence type="ECO:0000256" key="4">
    <source>
        <dbReference type="ARBA" id="ARBA00022692"/>
    </source>
</evidence>
<dbReference type="Gene3D" id="3.30.70.100">
    <property type="match status" value="1"/>
</dbReference>
<dbReference type="SUPFAM" id="SSF82861">
    <property type="entry name" value="Mechanosensitive channel protein MscS (YggB), transmembrane region"/>
    <property type="match status" value="1"/>
</dbReference>
<evidence type="ECO:0000259" key="11">
    <source>
        <dbReference type="Pfam" id="PF12607"/>
    </source>
</evidence>
<dbReference type="PROSITE" id="PS01246">
    <property type="entry name" value="UPF0003"/>
    <property type="match status" value="1"/>
</dbReference>
<feature type="region of interest" description="Disordered" evidence="7">
    <location>
        <begin position="790"/>
        <end position="836"/>
    </location>
</feature>
<dbReference type="InterPro" id="IPR022249">
    <property type="entry name" value="DUF3772"/>
</dbReference>
<dbReference type="InterPro" id="IPR006686">
    <property type="entry name" value="MscS_channel_CS"/>
</dbReference>
<evidence type="ECO:0000313" key="14">
    <source>
        <dbReference type="Proteomes" id="UP000234530"/>
    </source>
</evidence>
<evidence type="ECO:0000313" key="13">
    <source>
        <dbReference type="EMBL" id="AUH63735.1"/>
    </source>
</evidence>
<evidence type="ECO:0000256" key="7">
    <source>
        <dbReference type="SAM" id="MobiDB-lite"/>
    </source>
</evidence>
<comment type="similarity">
    <text evidence="2">Belongs to the MscS (TC 1.A.23) family.</text>
</comment>
<feature type="transmembrane region" description="Helical" evidence="8">
    <location>
        <begin position="561"/>
        <end position="584"/>
    </location>
</feature>
<accession>A0A2H5EWQ3</accession>
<dbReference type="Gene3D" id="2.30.30.60">
    <property type="match status" value="1"/>
</dbReference>
<reference evidence="13 14" key="1">
    <citation type="journal article" date="2013" name="Antonie Van Leeuwenhoek">
        <title>Paracoccus zhejiangensis sp. nov., isolated from activated sludge in wastewater-treatment system.</title>
        <authorList>
            <person name="Wu Z.G."/>
            <person name="Zhang D.F."/>
            <person name="Liu Y.L."/>
            <person name="Wang F."/>
            <person name="Jiang X."/>
            <person name="Li C."/>
            <person name="Li S.P."/>
            <person name="Hong Q."/>
            <person name="Li W.J."/>
        </authorList>
    </citation>
    <scope>NUCLEOTIDE SEQUENCE [LARGE SCALE GENOMIC DNA]</scope>
    <source>
        <strain evidence="13 14">J6</strain>
    </source>
</reference>
<dbReference type="InterPro" id="IPR006685">
    <property type="entry name" value="MscS_channel_2nd"/>
</dbReference>
<evidence type="ECO:0000256" key="3">
    <source>
        <dbReference type="ARBA" id="ARBA00022475"/>
    </source>
</evidence>
<dbReference type="EMBL" id="CP025430">
    <property type="protein sequence ID" value="AUH63735.1"/>
    <property type="molecule type" value="Genomic_DNA"/>
</dbReference>
<keyword evidence="5 8" id="KW-1133">Transmembrane helix</keyword>
<feature type="domain" description="Mechanosensitive ion channel MscS" evidence="10">
    <location>
        <begin position="606"/>
        <end position="673"/>
    </location>
</feature>
<keyword evidence="4 8" id="KW-0812">Transmembrane</keyword>
<keyword evidence="6 8" id="KW-0472">Membrane</keyword>
<dbReference type="InterPro" id="IPR011014">
    <property type="entry name" value="MscS_channel_TM-2"/>
</dbReference>
<evidence type="ECO:0000256" key="5">
    <source>
        <dbReference type="ARBA" id="ARBA00022989"/>
    </source>
</evidence>
<keyword evidence="9" id="KW-0732">Signal</keyword>
<feature type="transmembrane region" description="Helical" evidence="8">
    <location>
        <begin position="515"/>
        <end position="536"/>
    </location>
</feature>
<evidence type="ECO:0000256" key="2">
    <source>
        <dbReference type="ARBA" id="ARBA00008017"/>
    </source>
</evidence>
<dbReference type="PANTHER" id="PTHR30347">
    <property type="entry name" value="POTASSIUM CHANNEL RELATED"/>
    <property type="match status" value="1"/>
</dbReference>
<dbReference type="InterPro" id="IPR052702">
    <property type="entry name" value="MscS-like_channel"/>
</dbReference>
<feature type="transmembrane region" description="Helical" evidence="8">
    <location>
        <begin position="590"/>
        <end position="619"/>
    </location>
</feature>
<dbReference type="OrthoDB" id="9799209at2"/>
<dbReference type="KEGG" id="pzh:CX676_05825"/>
<evidence type="ECO:0000256" key="6">
    <source>
        <dbReference type="ARBA" id="ARBA00023136"/>
    </source>
</evidence>
<feature type="domain" description="Mechanosensitive ion channel MscS C-terminal" evidence="12">
    <location>
        <begin position="681"/>
        <end position="763"/>
    </location>
</feature>
<feature type="transmembrane region" description="Helical" evidence="8">
    <location>
        <begin position="364"/>
        <end position="382"/>
    </location>
</feature>
<dbReference type="Gene3D" id="1.10.287.1260">
    <property type="match status" value="1"/>
</dbReference>
<keyword evidence="3" id="KW-1003">Cell membrane</keyword>
<sequence length="836" mass="89833">MRQFLLSVILTALIAIASPVLAQNPAEINYDQWDQQAAEAEQLLDGDSASQDQLTKIRAEMIDWRDRFQQGQNANAPRIETVKEQIAALGPAPAEGASEDEEIAARRKTLNDQLSTLQAPRLSAVEAFSRADSIIKEIDNQIADRMATELAQLSPSPLLPSSWTEGVSEAVKLASGVTSETVDLSSEAGGWDQMRDKLPPAFGYLALALVLLTYGRRWIETLPSRLSARASEHSRAVVAFLVSLGQIVLPMLGVFLAIRGLDATGWFGNWSRPFLLALPGAGVIFFGARWLARQMYPRLAVAYDTLNMPERKRAIARNCTNLLGLVFALHHILSSALLPQSGIYESGDAQVDRVPMTFAPGATSVWHFVMIVIAAVLLFRLGNVLRKMPSYNPPDSVRMRDRVLGVAGAGSRLIAVLSVGLGAYGLINLANALIWPWIFTMALISFLILMQDLIADIFDMLSQGQEGAREGLAPLMVGAGLVLLSLPVFAVIWGATGTDLAEYWNRIQQGVTFGGINLSLFGLLKFIVVFALGYVITRGVQRALRTAVLPKTRLDAGGQNALVSGLGYVGIFLAAVLAVTSAGIDLSSLAIVAGALSVGIGFGLQNIVSNFVSGIILLIERPISVGDWVDAGGQQGIVKRISVRSTSVETFDRTEVIVPNSDLVSQPVTNWTRSNRNGRVIIPVGVAYGSDTRRVEQILREIIEDQPTVMIDPPPAVLFRALGADSMDFEIRAILADASGGIGVTSDVLHAVVRRFGEEGIEIPFVQRDIWLRNPEALAHAGAEAAMAVDEEEKKIAAPVQTPSAPATPNRADPRLTFDADMDAGDGDGGDGDGGR</sequence>
<dbReference type="InterPro" id="IPR049278">
    <property type="entry name" value="MS_channel_C"/>
</dbReference>
<dbReference type="Pfam" id="PF00924">
    <property type="entry name" value="MS_channel_2nd"/>
    <property type="match status" value="1"/>
</dbReference>
<comment type="subcellular location">
    <subcellularLocation>
        <location evidence="1">Cell membrane</location>
        <topology evidence="1">Multi-pass membrane protein</topology>
    </subcellularLocation>
</comment>
<dbReference type="Proteomes" id="UP000234530">
    <property type="component" value="Chromosome"/>
</dbReference>
<organism evidence="13 14">
    <name type="scientific">Paracoccus zhejiangensis</name>
    <dbReference type="NCBI Taxonomy" id="1077935"/>
    <lineage>
        <taxon>Bacteria</taxon>
        <taxon>Pseudomonadati</taxon>
        <taxon>Pseudomonadota</taxon>
        <taxon>Alphaproteobacteria</taxon>
        <taxon>Rhodobacterales</taxon>
        <taxon>Paracoccaceae</taxon>
        <taxon>Paracoccus</taxon>
    </lineage>
</organism>
<dbReference type="PANTHER" id="PTHR30347:SF1">
    <property type="entry name" value="MECHANOSENSITIVE CHANNEL MSCK"/>
    <property type="match status" value="1"/>
</dbReference>
<feature type="chain" id="PRO_5014114762" evidence="9">
    <location>
        <begin position="23"/>
        <end position="836"/>
    </location>
</feature>
<dbReference type="Pfam" id="PF12607">
    <property type="entry name" value="DUF3772"/>
    <property type="match status" value="1"/>
</dbReference>
<feature type="transmembrane region" description="Helical" evidence="8">
    <location>
        <begin position="471"/>
        <end position="495"/>
    </location>
</feature>
<feature type="transmembrane region" description="Helical" evidence="8">
    <location>
        <begin position="236"/>
        <end position="258"/>
    </location>
</feature>
<feature type="transmembrane region" description="Helical" evidence="8">
    <location>
        <begin position="403"/>
        <end position="427"/>
    </location>
</feature>
<keyword evidence="14" id="KW-1185">Reference proteome</keyword>
<evidence type="ECO:0000259" key="12">
    <source>
        <dbReference type="Pfam" id="PF21082"/>
    </source>
</evidence>
<dbReference type="GO" id="GO:0005886">
    <property type="term" value="C:plasma membrane"/>
    <property type="evidence" value="ECO:0007669"/>
    <property type="project" value="UniProtKB-SubCell"/>
</dbReference>
<evidence type="ECO:0000256" key="9">
    <source>
        <dbReference type="SAM" id="SignalP"/>
    </source>
</evidence>
<dbReference type="InterPro" id="IPR023408">
    <property type="entry name" value="MscS_beta-dom_sf"/>
</dbReference>
<feature type="transmembrane region" description="Helical" evidence="8">
    <location>
        <begin position="433"/>
        <end position="450"/>
    </location>
</feature>
<dbReference type="GO" id="GO:0008381">
    <property type="term" value="F:mechanosensitive monoatomic ion channel activity"/>
    <property type="evidence" value="ECO:0007669"/>
    <property type="project" value="UniProtKB-ARBA"/>
</dbReference>
<dbReference type="SUPFAM" id="SSF82689">
    <property type="entry name" value="Mechanosensitive channel protein MscS (YggB), C-terminal domain"/>
    <property type="match status" value="1"/>
</dbReference>
<protein>
    <submittedName>
        <fullName evidence="13">DUF3772 domain-containing protein</fullName>
    </submittedName>
</protein>
<proteinExistence type="inferred from homology"/>
<evidence type="ECO:0000256" key="8">
    <source>
        <dbReference type="SAM" id="Phobius"/>
    </source>
</evidence>
<feature type="domain" description="DUF3772" evidence="11">
    <location>
        <begin position="123"/>
        <end position="174"/>
    </location>
</feature>
<dbReference type="RefSeq" id="WP_101751777.1">
    <property type="nucleotide sequence ID" value="NZ_CP025430.1"/>
</dbReference>
<evidence type="ECO:0000256" key="1">
    <source>
        <dbReference type="ARBA" id="ARBA00004651"/>
    </source>
</evidence>